<dbReference type="HOGENOM" id="CLU_004495_4_1_1"/>
<proteinExistence type="predicted"/>
<dbReference type="OrthoDB" id="4476201at2759"/>
<dbReference type="AlphaFoldDB" id="G7DSP6"/>
<keyword evidence="2" id="KW-0813">Transport</keyword>
<feature type="transmembrane region" description="Helical" evidence="6">
    <location>
        <begin position="146"/>
        <end position="167"/>
    </location>
</feature>
<feature type="transmembrane region" description="Helical" evidence="6">
    <location>
        <begin position="173"/>
        <end position="193"/>
    </location>
</feature>
<evidence type="ECO:0008006" key="9">
    <source>
        <dbReference type="Google" id="ProtNLM"/>
    </source>
</evidence>
<dbReference type="Pfam" id="PF13520">
    <property type="entry name" value="AA_permease_2"/>
    <property type="match status" value="1"/>
</dbReference>
<protein>
    <recommendedName>
        <fullName evidence="9">Amino acid permease/ SLC12A domain-containing protein</fullName>
    </recommendedName>
</protein>
<dbReference type="Proteomes" id="UP000009131">
    <property type="component" value="Unassembled WGS sequence"/>
</dbReference>
<feature type="transmembrane region" description="Helical" evidence="6">
    <location>
        <begin position="237"/>
        <end position="259"/>
    </location>
</feature>
<sequence length="311" mass="33169">MAPARKATKAGAKEVPSLTLASSAAAHMSEETRGAALAAPRGLIAAIGCSSLFGLLVLLSFLFSIQDYQTTIDSPYGQPVLQIFVDAVGENGAIVMMTVIMICVFHCGLFSVCSNSRMYYSFARDSGIPKWFATVDKRTQAPVKTIWLAVLLSFCLALPSLGSTVAFTAATSIATSGLYISYGIPIALGLVWPHHFQKGPFTLGILSKPIAAAAVMWVICITIFFCLPTANPVTSQTLNYCPVAIGVIALYIAVSWTFWARKYFVGPVRAVDGLQVAPADATDAYAHLEIGADNKLAEKDSPIDETEKESL</sequence>
<evidence type="ECO:0000313" key="8">
    <source>
        <dbReference type="Proteomes" id="UP000009131"/>
    </source>
</evidence>
<gene>
    <name evidence="7" type="primary">Mo00250</name>
    <name evidence="7" type="ORF">E5Q_00250</name>
</gene>
<evidence type="ECO:0000256" key="4">
    <source>
        <dbReference type="ARBA" id="ARBA00022989"/>
    </source>
</evidence>
<keyword evidence="3 6" id="KW-0812">Transmembrane</keyword>
<comment type="subcellular location">
    <subcellularLocation>
        <location evidence="1">Membrane</location>
        <topology evidence="1">Multi-pass membrane protein</topology>
    </subcellularLocation>
</comment>
<feature type="transmembrane region" description="Helical" evidence="6">
    <location>
        <begin position="205"/>
        <end position="225"/>
    </location>
</feature>
<dbReference type="PANTHER" id="PTHR45649:SF26">
    <property type="entry name" value="OS04G0435100 PROTEIN"/>
    <property type="match status" value="1"/>
</dbReference>
<evidence type="ECO:0000256" key="5">
    <source>
        <dbReference type="ARBA" id="ARBA00023136"/>
    </source>
</evidence>
<dbReference type="EMBL" id="BABT02000007">
    <property type="protein sequence ID" value="GAA93606.1"/>
    <property type="molecule type" value="Genomic_DNA"/>
</dbReference>
<evidence type="ECO:0000256" key="1">
    <source>
        <dbReference type="ARBA" id="ARBA00004141"/>
    </source>
</evidence>
<keyword evidence="4 6" id="KW-1133">Transmembrane helix</keyword>
<evidence type="ECO:0000313" key="7">
    <source>
        <dbReference type="EMBL" id="GAA93606.1"/>
    </source>
</evidence>
<dbReference type="GO" id="GO:0016020">
    <property type="term" value="C:membrane"/>
    <property type="evidence" value="ECO:0007669"/>
    <property type="project" value="UniProtKB-SubCell"/>
</dbReference>
<dbReference type="PANTHER" id="PTHR45649">
    <property type="entry name" value="AMINO-ACID PERMEASE BAT1"/>
    <property type="match status" value="1"/>
</dbReference>
<evidence type="ECO:0000256" key="2">
    <source>
        <dbReference type="ARBA" id="ARBA00022448"/>
    </source>
</evidence>
<feature type="transmembrane region" description="Helical" evidence="6">
    <location>
        <begin position="93"/>
        <end position="114"/>
    </location>
</feature>
<evidence type="ECO:0000256" key="3">
    <source>
        <dbReference type="ARBA" id="ARBA00022692"/>
    </source>
</evidence>
<reference evidence="7 8" key="1">
    <citation type="journal article" date="2011" name="J. Gen. Appl. Microbiol.">
        <title>Draft genome sequencing of the enigmatic basidiomycete Mixia osmundae.</title>
        <authorList>
            <person name="Nishida H."/>
            <person name="Nagatsuka Y."/>
            <person name="Sugiyama J."/>
        </authorList>
    </citation>
    <scope>NUCLEOTIDE SEQUENCE [LARGE SCALE GENOMIC DNA]</scope>
    <source>
        <strain evidence="8">CBS 9802 / IAM 14324 / JCM 22182 / KY 12970</strain>
    </source>
</reference>
<dbReference type="eggNOG" id="KOG1289">
    <property type="taxonomic scope" value="Eukaryota"/>
</dbReference>
<accession>G7DSP6</accession>
<dbReference type="STRING" id="764103.G7DSP6"/>
<organism evidence="7 8">
    <name type="scientific">Mixia osmundae (strain CBS 9802 / IAM 14324 / JCM 22182 / KY 12970)</name>
    <dbReference type="NCBI Taxonomy" id="764103"/>
    <lineage>
        <taxon>Eukaryota</taxon>
        <taxon>Fungi</taxon>
        <taxon>Dikarya</taxon>
        <taxon>Basidiomycota</taxon>
        <taxon>Pucciniomycotina</taxon>
        <taxon>Mixiomycetes</taxon>
        <taxon>Mixiales</taxon>
        <taxon>Mixiaceae</taxon>
        <taxon>Mixia</taxon>
    </lineage>
</organism>
<keyword evidence="5 6" id="KW-0472">Membrane</keyword>
<evidence type="ECO:0000256" key="6">
    <source>
        <dbReference type="SAM" id="Phobius"/>
    </source>
</evidence>
<name>G7DSP6_MIXOS</name>
<comment type="caution">
    <text evidence="7">The sequence shown here is derived from an EMBL/GenBank/DDBJ whole genome shotgun (WGS) entry which is preliminary data.</text>
</comment>
<dbReference type="InParanoid" id="G7DSP6"/>
<feature type="transmembrane region" description="Helical" evidence="6">
    <location>
        <begin position="43"/>
        <end position="65"/>
    </location>
</feature>
<keyword evidence="8" id="KW-1185">Reference proteome</keyword>
<dbReference type="InterPro" id="IPR002293">
    <property type="entry name" value="AA/rel_permease1"/>
</dbReference>
<reference evidence="7 8" key="2">
    <citation type="journal article" date="2012" name="Open Biol.">
        <title>Characteristics of nucleosomes and linker DNA regions on the genome of the basidiomycete Mixia osmundae revealed by mono- and dinucleosome mapping.</title>
        <authorList>
            <person name="Nishida H."/>
            <person name="Kondo S."/>
            <person name="Matsumoto T."/>
            <person name="Suzuki Y."/>
            <person name="Yoshikawa H."/>
            <person name="Taylor T.D."/>
            <person name="Sugiyama J."/>
        </authorList>
    </citation>
    <scope>NUCLEOTIDE SEQUENCE [LARGE SCALE GENOMIC DNA]</scope>
    <source>
        <strain evidence="8">CBS 9802 / IAM 14324 / JCM 22182 / KY 12970</strain>
    </source>
</reference>
<dbReference type="GO" id="GO:0022857">
    <property type="term" value="F:transmembrane transporter activity"/>
    <property type="evidence" value="ECO:0007669"/>
    <property type="project" value="InterPro"/>
</dbReference>
<dbReference type="Gene3D" id="1.20.1740.10">
    <property type="entry name" value="Amino acid/polyamine transporter I"/>
    <property type="match status" value="1"/>
</dbReference>